<keyword evidence="2" id="KW-1185">Reference proteome</keyword>
<accession>A0A192Y9G5</accession>
<dbReference type="EMBL" id="KX130668">
    <property type="protein sequence ID" value="ANM45855.1"/>
    <property type="molecule type" value="Genomic_DNA"/>
</dbReference>
<dbReference type="GeneID" id="29079443"/>
<gene>
    <name evidence="1" type="ORF">NBD2_13</name>
</gene>
<dbReference type="RefSeq" id="YP_009284637.1">
    <property type="nucleotide sequence ID" value="NC_031050.1"/>
</dbReference>
<dbReference type="Proteomes" id="UP000202254">
    <property type="component" value="Segment"/>
</dbReference>
<reference evidence="1 2" key="1">
    <citation type="submission" date="2016-04" db="EMBL/GenBank/DDBJ databases">
        <title>Complete Genome of E. coli phage vB_EcoS_NBD2.</title>
        <authorList>
            <person name="Truncaite L."/>
            <person name="Kaliniene L."/>
            <person name="Zajanckauskaite A."/>
            <person name="Meskys R."/>
        </authorList>
    </citation>
    <scope>NUCLEOTIDE SEQUENCE [LARGE SCALE GENOMIC DNA]</scope>
</reference>
<evidence type="ECO:0000313" key="2">
    <source>
        <dbReference type="Proteomes" id="UP000202254"/>
    </source>
</evidence>
<protein>
    <submittedName>
        <fullName evidence="1">Uncharacterized protein</fullName>
    </submittedName>
</protein>
<name>A0A192Y9G5_9CAUD</name>
<dbReference type="KEGG" id="vg:29079443"/>
<organism evidence="1 2">
    <name type="scientific">Escherichia phage vB_EcoS_NBD2</name>
    <dbReference type="NCBI Taxonomy" id="1852563"/>
    <lineage>
        <taxon>Viruses</taxon>
        <taxon>Duplodnaviria</taxon>
        <taxon>Heunggongvirae</taxon>
        <taxon>Uroviricota</taxon>
        <taxon>Caudoviricetes</taxon>
        <taxon>Drexlerviridae</taxon>
        <taxon>Vilniusvirus</taxon>
        <taxon>Vilniusvirus NBD2</taxon>
    </lineage>
</organism>
<sequence>MPLIKLTQPTNEAVMTIQRYTMRSVNGEPEMVAHGAGAYVTYASHAEELLRVQGELDALKDGLKRQIFAPLEKAMMNALIKTAMQATHTVYTVNPCDKLTSERVREIMDAQIGAGVISLAEVEERGFATGGFMAIPITRPDPESLLCIKSDAKSFKAGESYQCEANKDGALFVTQDEFVSDLNEDDYWHVTDGGAYYIVETIAGNAYFKK</sequence>
<proteinExistence type="predicted"/>
<evidence type="ECO:0000313" key="1">
    <source>
        <dbReference type="EMBL" id="ANM45855.1"/>
    </source>
</evidence>